<keyword evidence="3" id="KW-1185">Reference proteome</keyword>
<evidence type="ECO:0000259" key="1">
    <source>
        <dbReference type="Pfam" id="PF02861"/>
    </source>
</evidence>
<evidence type="ECO:0000313" key="3">
    <source>
        <dbReference type="Proteomes" id="UP001566476"/>
    </source>
</evidence>
<gene>
    <name evidence="2" type="ORF">AB2L28_10635</name>
</gene>
<dbReference type="Pfam" id="PF02861">
    <property type="entry name" value="Clp_N"/>
    <property type="match status" value="1"/>
</dbReference>
<organism evidence="2 3">
    <name type="scientific">Kineococcus mangrovi</name>
    <dbReference type="NCBI Taxonomy" id="1660183"/>
    <lineage>
        <taxon>Bacteria</taxon>
        <taxon>Bacillati</taxon>
        <taxon>Actinomycetota</taxon>
        <taxon>Actinomycetes</taxon>
        <taxon>Kineosporiales</taxon>
        <taxon>Kineosporiaceae</taxon>
        <taxon>Kineococcus</taxon>
    </lineage>
</organism>
<dbReference type="SUPFAM" id="SSF81923">
    <property type="entry name" value="Double Clp-N motif"/>
    <property type="match status" value="1"/>
</dbReference>
<reference evidence="2 3" key="1">
    <citation type="submission" date="2024-07" db="EMBL/GenBank/DDBJ databases">
        <authorList>
            <person name="Thanompreechachai J."/>
            <person name="Duangmal K."/>
        </authorList>
    </citation>
    <scope>NUCLEOTIDE SEQUENCE [LARGE SCALE GENOMIC DNA]</scope>
    <source>
        <strain evidence="2 3">TBRC 1896</strain>
    </source>
</reference>
<comment type="caution">
    <text evidence="2">The sequence shown here is derived from an EMBL/GenBank/DDBJ whole genome shotgun (WGS) entry which is preliminary data.</text>
</comment>
<protein>
    <submittedName>
        <fullName evidence="2">Clp protease N-terminal domain-containing protein</fullName>
    </submittedName>
</protein>
<accession>A0ABV4I2E9</accession>
<dbReference type="Proteomes" id="UP001566476">
    <property type="component" value="Unassembled WGS sequence"/>
</dbReference>
<dbReference type="RefSeq" id="WP_370718706.1">
    <property type="nucleotide sequence ID" value="NZ_JBGGTQ010000004.1"/>
</dbReference>
<dbReference type="GO" id="GO:0008233">
    <property type="term" value="F:peptidase activity"/>
    <property type="evidence" value="ECO:0007669"/>
    <property type="project" value="UniProtKB-KW"/>
</dbReference>
<keyword evidence="2" id="KW-0645">Protease</keyword>
<sequence>MLIYDQSFGAAMAASQREATRLRAGEYGSEHVLLGLLSLDDPIARDAVAAQPTFTLTTVRTAVETDLDDLPHLERIGISAADVSSAPAAARTLTPANRHTAEWQNALNSASVKLNQLQKSGLLPRERRMSATVLWLAILEPAARSAKLLRAAGIDPDHIRTAVLQHLTPAGAVPPRWPAHARPGLATRLMQHAFTRLNVST</sequence>
<dbReference type="Gene3D" id="1.10.1780.10">
    <property type="entry name" value="Clp, N-terminal domain"/>
    <property type="match status" value="1"/>
</dbReference>
<feature type="domain" description="Clp R" evidence="1">
    <location>
        <begin position="6"/>
        <end position="104"/>
    </location>
</feature>
<name>A0ABV4I2E9_9ACTN</name>
<dbReference type="GO" id="GO:0006508">
    <property type="term" value="P:proteolysis"/>
    <property type="evidence" value="ECO:0007669"/>
    <property type="project" value="UniProtKB-KW"/>
</dbReference>
<dbReference type="InterPro" id="IPR004176">
    <property type="entry name" value="Clp_R_N"/>
</dbReference>
<dbReference type="EMBL" id="JBGGTQ010000004">
    <property type="protein sequence ID" value="MEZ0492690.1"/>
    <property type="molecule type" value="Genomic_DNA"/>
</dbReference>
<proteinExistence type="predicted"/>
<evidence type="ECO:0000313" key="2">
    <source>
        <dbReference type="EMBL" id="MEZ0492690.1"/>
    </source>
</evidence>
<dbReference type="InterPro" id="IPR036628">
    <property type="entry name" value="Clp_N_dom_sf"/>
</dbReference>
<keyword evidence="2" id="KW-0378">Hydrolase</keyword>